<reference evidence="1" key="2">
    <citation type="submission" date="2020-09" db="EMBL/GenBank/DDBJ databases">
        <authorList>
            <person name="Sun Q."/>
            <person name="Zhou Y."/>
        </authorList>
    </citation>
    <scope>NUCLEOTIDE SEQUENCE</scope>
    <source>
        <strain evidence="1">CGMCC 4.7278</strain>
    </source>
</reference>
<dbReference type="AlphaFoldDB" id="A0A917QRJ4"/>
<protein>
    <submittedName>
        <fullName evidence="1">Uncharacterized protein</fullName>
    </submittedName>
</protein>
<evidence type="ECO:0000313" key="2">
    <source>
        <dbReference type="Proteomes" id="UP000612956"/>
    </source>
</evidence>
<accession>A0A917QRJ4</accession>
<dbReference type="RefSeq" id="WP_188830672.1">
    <property type="nucleotide sequence ID" value="NZ_BMMW01000004.1"/>
</dbReference>
<evidence type="ECO:0000313" key="1">
    <source>
        <dbReference type="EMBL" id="GGK64847.1"/>
    </source>
</evidence>
<proteinExistence type="predicted"/>
<keyword evidence="2" id="KW-1185">Reference proteome</keyword>
<reference evidence="1" key="1">
    <citation type="journal article" date="2014" name="Int. J. Syst. Evol. Microbiol.">
        <title>Complete genome sequence of Corynebacterium casei LMG S-19264T (=DSM 44701T), isolated from a smear-ripened cheese.</title>
        <authorList>
            <consortium name="US DOE Joint Genome Institute (JGI-PGF)"/>
            <person name="Walter F."/>
            <person name="Albersmeier A."/>
            <person name="Kalinowski J."/>
            <person name="Ruckert C."/>
        </authorList>
    </citation>
    <scope>NUCLEOTIDE SEQUENCE</scope>
    <source>
        <strain evidence="1">CGMCC 4.7278</strain>
    </source>
</reference>
<organism evidence="1 2">
    <name type="scientific">Nocardia camponoti</name>
    <dbReference type="NCBI Taxonomy" id="1616106"/>
    <lineage>
        <taxon>Bacteria</taxon>
        <taxon>Bacillati</taxon>
        <taxon>Actinomycetota</taxon>
        <taxon>Actinomycetes</taxon>
        <taxon>Mycobacteriales</taxon>
        <taxon>Nocardiaceae</taxon>
        <taxon>Nocardia</taxon>
    </lineage>
</organism>
<dbReference type="Proteomes" id="UP000612956">
    <property type="component" value="Unassembled WGS sequence"/>
</dbReference>
<comment type="caution">
    <text evidence="1">The sequence shown here is derived from an EMBL/GenBank/DDBJ whole genome shotgun (WGS) entry which is preliminary data.</text>
</comment>
<dbReference type="EMBL" id="BMMW01000004">
    <property type="protein sequence ID" value="GGK64847.1"/>
    <property type="molecule type" value="Genomic_DNA"/>
</dbReference>
<sequence length="132" mass="14311">MLTGPSAAQVPVVATFTPASQSYAYKNNHGSFKADVVYATDAGFSNRMFWTLTIDPSVQVLMTGNTMACTASVDGLPVYHDHHQSIPGDYKWHSTVKDLALNTPYTWRAMCAFGTAQGPGEVKFAVAFTMQP</sequence>
<name>A0A917QRJ4_9NOCA</name>
<gene>
    <name evidence="1" type="ORF">GCM10011591_41370</name>
</gene>